<comment type="caution">
    <text evidence="1">The sequence shown here is derived from an EMBL/GenBank/DDBJ whole genome shotgun (WGS) entry which is preliminary data.</text>
</comment>
<evidence type="ECO:0000313" key="2">
    <source>
        <dbReference type="Proteomes" id="UP000032545"/>
    </source>
</evidence>
<dbReference type="AlphaFoldDB" id="A0A0D8B8M6"/>
<dbReference type="EMBL" id="JYFN01000087">
    <property type="protein sequence ID" value="KJE19717.1"/>
    <property type="molecule type" value="Genomic_DNA"/>
</dbReference>
<reference evidence="2" key="1">
    <citation type="submission" date="2015-02" db="EMBL/GenBank/DDBJ databases">
        <title>Draft Genome of Frankia sp. CpI1-S.</title>
        <authorList>
            <person name="Oshone R.T."/>
            <person name="Ngom M."/>
            <person name="Ghodhbane-Gtari F."/>
            <person name="Gtari M."/>
            <person name="Morris K."/>
            <person name="Thomas K."/>
            <person name="Sen A."/>
            <person name="Tisa L.S."/>
        </authorList>
    </citation>
    <scope>NUCLEOTIDE SEQUENCE [LARGE SCALE GENOMIC DNA]</scope>
    <source>
        <strain evidence="2">CpI1-S</strain>
    </source>
</reference>
<sequence length="136" mass="14436">MTARITPQTLAVTAAVEQWAPSASVLDLLVADARGHLAGLLLRRLTVRVREVYPQAAALRVDDLTEEGVRLLAVLGADGAPLPQGSRDDVDDGTPAWDDAELDSVDDLIAEDLAWYAGLATPDDPDDWARLPLAGA</sequence>
<gene>
    <name evidence="1" type="ORF">FF36_05972</name>
</gene>
<evidence type="ECO:0000313" key="1">
    <source>
        <dbReference type="EMBL" id="KJE19717.1"/>
    </source>
</evidence>
<name>A0A0D8B8M6_9ACTN</name>
<dbReference type="RefSeq" id="WP_128423419.1">
    <property type="nucleotide sequence ID" value="NC_002699.1"/>
</dbReference>
<protein>
    <submittedName>
        <fullName evidence="1">Uncharacterized protein</fullName>
    </submittedName>
</protein>
<accession>A0A0D8B8M6</accession>
<dbReference type="Proteomes" id="UP000032545">
    <property type="component" value="Unassembled WGS sequence"/>
</dbReference>
<dbReference type="PATRIC" id="fig|1502723.3.peg.6775"/>
<organism evidence="1 2">
    <name type="scientific">Frankia torreyi</name>
    <dbReference type="NCBI Taxonomy" id="1856"/>
    <lineage>
        <taxon>Bacteria</taxon>
        <taxon>Bacillati</taxon>
        <taxon>Actinomycetota</taxon>
        <taxon>Actinomycetes</taxon>
        <taxon>Frankiales</taxon>
        <taxon>Frankiaceae</taxon>
        <taxon>Frankia</taxon>
    </lineage>
</organism>
<proteinExistence type="predicted"/>
<keyword evidence="2" id="KW-1185">Reference proteome</keyword>
<reference evidence="1 2" key="2">
    <citation type="journal article" date="2016" name="Genome Announc.">
        <title>Permanent Draft Genome Sequences for Two Variants of Frankia sp. Strain CpI1, the First Frankia Strain Isolated from Root Nodules of Comptonia peregrina.</title>
        <authorList>
            <person name="Oshone R."/>
            <person name="Hurst S.G.IV."/>
            <person name="Abebe-Akele F."/>
            <person name="Simpson S."/>
            <person name="Morris K."/>
            <person name="Thomas W.K."/>
            <person name="Tisa L.S."/>
        </authorList>
    </citation>
    <scope>NUCLEOTIDE SEQUENCE [LARGE SCALE GENOMIC DNA]</scope>
    <source>
        <strain evidence="2">CpI1-S</strain>
    </source>
</reference>